<dbReference type="CDD" id="cd05325">
    <property type="entry name" value="carb_red_sniffer_like_SDR_c"/>
    <property type="match status" value="1"/>
</dbReference>
<gene>
    <name evidence="1" type="ORF">GCM10025770_18900</name>
</gene>
<sequence length="226" mass="24234">MKPRVLIAGASRGIGLEMAVQYAAEGWHVIAACREPEQARHWLPPTVDLQAMDITQAESIATLAWHLDDAPLDLLIVNAGIYGPDTEHFTAPSDEEFDRVMRTNVLGAMRVIQAFAPNVAAAKGCIVSLTTRMASMAQTTTSAFGLLYRTSKAALNMVSRAAAAEYGPKGAIVVCLHPGWVRTDMGGADATLSVTESVEQMRHVIGSLGPGDNGRFLDQSGRSIEW</sequence>
<dbReference type="InterPro" id="IPR036291">
    <property type="entry name" value="NAD(P)-bd_dom_sf"/>
</dbReference>
<dbReference type="InterPro" id="IPR002347">
    <property type="entry name" value="SDR_fam"/>
</dbReference>
<accession>A0ABP9QN15</accession>
<dbReference type="EMBL" id="BAABLD010000008">
    <property type="protein sequence ID" value="GAA5164630.1"/>
    <property type="molecule type" value="Genomic_DNA"/>
</dbReference>
<dbReference type="Pfam" id="PF00106">
    <property type="entry name" value="adh_short"/>
    <property type="match status" value="1"/>
</dbReference>
<dbReference type="PANTHER" id="PTHR45458">
    <property type="entry name" value="SHORT-CHAIN DEHYDROGENASE/REDUCTASE SDR"/>
    <property type="match status" value="1"/>
</dbReference>
<keyword evidence="2" id="KW-1185">Reference proteome</keyword>
<proteinExistence type="predicted"/>
<comment type="caution">
    <text evidence="1">The sequence shown here is derived from an EMBL/GenBank/DDBJ whole genome shotgun (WGS) entry which is preliminary data.</text>
</comment>
<dbReference type="SUPFAM" id="SSF51735">
    <property type="entry name" value="NAD(P)-binding Rossmann-fold domains"/>
    <property type="match status" value="1"/>
</dbReference>
<name>A0ABP9QN15_9RHOO</name>
<dbReference type="RefSeq" id="WP_345532669.1">
    <property type="nucleotide sequence ID" value="NZ_BAABLD010000008.1"/>
</dbReference>
<dbReference type="PANTHER" id="PTHR45458:SF1">
    <property type="entry name" value="SHORT CHAIN DEHYDROGENASE"/>
    <property type="match status" value="1"/>
</dbReference>
<dbReference type="InterPro" id="IPR052184">
    <property type="entry name" value="SDR_enzymes"/>
</dbReference>
<dbReference type="Gene3D" id="3.40.50.720">
    <property type="entry name" value="NAD(P)-binding Rossmann-like Domain"/>
    <property type="match status" value="1"/>
</dbReference>
<evidence type="ECO:0000313" key="2">
    <source>
        <dbReference type="Proteomes" id="UP001500547"/>
    </source>
</evidence>
<dbReference type="Proteomes" id="UP001500547">
    <property type="component" value="Unassembled WGS sequence"/>
</dbReference>
<reference evidence="2" key="1">
    <citation type="journal article" date="2019" name="Int. J. Syst. Evol. Microbiol.">
        <title>The Global Catalogue of Microorganisms (GCM) 10K type strain sequencing project: providing services to taxonomists for standard genome sequencing and annotation.</title>
        <authorList>
            <consortium name="The Broad Institute Genomics Platform"/>
            <consortium name="The Broad Institute Genome Sequencing Center for Infectious Disease"/>
            <person name="Wu L."/>
            <person name="Ma J."/>
        </authorList>
    </citation>
    <scope>NUCLEOTIDE SEQUENCE [LARGE SCALE GENOMIC DNA]</scope>
    <source>
        <strain evidence="2">JCM 18715</strain>
    </source>
</reference>
<dbReference type="PRINTS" id="PR00081">
    <property type="entry name" value="GDHRDH"/>
</dbReference>
<organism evidence="1 2">
    <name type="scientific">Viridibacterium curvum</name>
    <dbReference type="NCBI Taxonomy" id="1101404"/>
    <lineage>
        <taxon>Bacteria</taxon>
        <taxon>Pseudomonadati</taxon>
        <taxon>Pseudomonadota</taxon>
        <taxon>Betaproteobacteria</taxon>
        <taxon>Rhodocyclales</taxon>
        <taxon>Rhodocyclaceae</taxon>
        <taxon>Viridibacterium</taxon>
    </lineage>
</organism>
<evidence type="ECO:0000313" key="1">
    <source>
        <dbReference type="EMBL" id="GAA5164630.1"/>
    </source>
</evidence>
<protein>
    <submittedName>
        <fullName evidence="1">SDR family oxidoreductase</fullName>
    </submittedName>
</protein>